<dbReference type="RefSeq" id="WP_184983836.1">
    <property type="nucleotide sequence ID" value="NZ_JACHNE010000001.1"/>
</dbReference>
<dbReference type="EMBL" id="JACHNE010000001">
    <property type="protein sequence ID" value="MBB5794805.1"/>
    <property type="molecule type" value="Genomic_DNA"/>
</dbReference>
<dbReference type="InterPro" id="IPR055170">
    <property type="entry name" value="GFO_IDH_MocA-like_dom"/>
</dbReference>
<keyword evidence="5" id="KW-1185">Reference proteome</keyword>
<name>E9JES6_9ACTN</name>
<dbReference type="SUPFAM" id="SSF47336">
    <property type="entry name" value="ACP-like"/>
    <property type="match status" value="1"/>
</dbReference>
<dbReference type="Gene3D" id="3.40.50.720">
    <property type="entry name" value="NAD(P)-binding Rossmann-like Domain"/>
    <property type="match status" value="1"/>
</dbReference>
<proteinExistence type="evidence at protein level"/>
<dbReference type="AlphaFoldDB" id="E9JES6"/>
<dbReference type="SUPFAM" id="SSF55347">
    <property type="entry name" value="Glyceraldehyde-3-phosphate dehydrogenase-like, C-terminal domain"/>
    <property type="match status" value="1"/>
</dbReference>
<sequence>MTSPTRHDAPPRVGIIGTGLQARRRIAVAGANVVAVAGHDAAAGEAFAAEHGIRAEKDWHALVGAADIDIVLVCTPPHLHAEMSIAALEAHKHVLCEKPFARTGAEAERMLQAARTHGKALACGFNHRHHPALAELRRLVTQGRMGRVLWARFAYGIGGRDGYENEWRADPAQVAGGQLMEQGIHAVDLLRTLLGDVESTTAVRNTAVWPAMAPLEDDAMVLLRHHGGAMSTIHSTLTQWVNLFRLELGGERATAEVQGLAGSYGTQTLTVWDRTDGPFSAARTEFRGGDRSWQQEWEYFLRLVDNPGDLSSAEDGAAAVRIVEAAYQGADGLSWARPATGADGSAAPAPSLLVDVLELLRPLLPSADTELTPDTELFSSQLLDSLALEEIQAAIESRWVPLPPEELTLANFNTPAAIAETIARTST</sequence>
<evidence type="ECO:0007829" key="6">
    <source>
        <dbReference type="PDB" id="7YN3"/>
    </source>
</evidence>
<reference evidence="6" key="3">
    <citation type="submission" date="2022-07" db="PDB data bank">
        <title>Crystal structure of CcbD complex with carrier protein.</title>
        <authorList>
            <person name="Mori T."/>
            <person name="Lyu S."/>
            <person name="Abe I."/>
        </authorList>
    </citation>
    <scope>X-RAY CRYSTALLOGRAPHY (2.10 ANGSTROMS) OF 351-427 IN COMPLEX WITH (R)-4'-PHOSPHOPANTETHEINE</scope>
</reference>
<dbReference type="GO" id="GO:0000166">
    <property type="term" value="F:nucleotide binding"/>
    <property type="evidence" value="ECO:0007669"/>
    <property type="project" value="InterPro"/>
</dbReference>
<dbReference type="SMR" id="E9JES6"/>
<dbReference type="InterPro" id="IPR009081">
    <property type="entry name" value="PP-bd_ACP"/>
</dbReference>
<feature type="binding site" evidence="6">
    <location>
        <position position="385"/>
    </location>
    <ligand>
        <name>(R)-4'-phosphopantetheine</name>
        <dbReference type="ChEBI" id="CHEBI:61723"/>
        <note>covalent</note>
    </ligand>
</feature>
<reference evidence="3" key="1">
    <citation type="journal article" date="2015" name="PLoS ONE">
        <title>Lincosamide synthetase-a unique condensation system combining elements of nonribosomal peptide synthetase and mycothiol metabolism.</title>
        <authorList>
            <person name="Janata J."/>
            <person name="Kadlcik S."/>
            <person name="Koberska M."/>
            <person name="Ulanova D."/>
            <person name="Kamenik Z."/>
            <person name="Novak P."/>
            <person name="Kopecky J."/>
            <person name="Novotna J."/>
            <person name="Radojevic B."/>
            <person name="Plhackova K."/>
            <person name="Gazak R."/>
            <person name="Najmanova L."/>
        </authorList>
    </citation>
    <scope>NUCLEOTIDE SEQUENCE</scope>
    <source>
        <strain evidence="3">ATCC 15084</strain>
    </source>
</reference>
<dbReference type="Pfam" id="PF01408">
    <property type="entry name" value="GFO_IDH_MocA"/>
    <property type="match status" value="1"/>
</dbReference>
<dbReference type="Pfam" id="PF22725">
    <property type="entry name" value="GFO_IDH_MocA_C3"/>
    <property type="match status" value="1"/>
</dbReference>
<dbReference type="Gene3D" id="3.30.360.10">
    <property type="entry name" value="Dihydrodipicolinate Reductase, domain 2"/>
    <property type="match status" value="1"/>
</dbReference>
<dbReference type="InterPro" id="IPR036291">
    <property type="entry name" value="NAD(P)-bd_dom_sf"/>
</dbReference>
<dbReference type="SUPFAM" id="SSF51735">
    <property type="entry name" value="NAD(P)-binding Rossmann-fold domains"/>
    <property type="match status" value="1"/>
</dbReference>
<dbReference type="PDB" id="7YN3">
    <property type="method" value="X-ray"/>
    <property type="resolution" value="2.10 A"/>
    <property type="chains" value="C/D=351-427"/>
</dbReference>
<keyword evidence="6" id="KW-0002">3D-structure</keyword>
<dbReference type="InterPro" id="IPR036736">
    <property type="entry name" value="ACP-like_sf"/>
</dbReference>
<dbReference type="PANTHER" id="PTHR43818">
    <property type="entry name" value="BCDNA.GH03377"/>
    <property type="match status" value="1"/>
</dbReference>
<dbReference type="Gene3D" id="1.10.1200.10">
    <property type="entry name" value="ACP-like"/>
    <property type="match status" value="1"/>
</dbReference>
<feature type="domain" description="Carrier" evidence="2">
    <location>
        <begin position="347"/>
        <end position="426"/>
    </location>
</feature>
<protein>
    <submittedName>
        <fullName evidence="3">CcbZ</fullName>
    </submittedName>
    <submittedName>
        <fullName evidence="4">Putative dehydrogenase/acyl carrier protein</fullName>
    </submittedName>
</protein>
<gene>
    <name evidence="4" type="ORF">HDA41_002769</name>
</gene>
<evidence type="ECO:0000313" key="5">
    <source>
        <dbReference type="Proteomes" id="UP000590647"/>
    </source>
</evidence>
<reference evidence="4 5" key="2">
    <citation type="submission" date="2020-08" db="EMBL/GenBank/DDBJ databases">
        <title>Sequencing the genomes of 1000 actinobacteria strains.</title>
        <authorList>
            <person name="Klenk H.-P."/>
        </authorList>
    </citation>
    <scope>NUCLEOTIDE SEQUENCE [LARGE SCALE GENOMIC DNA]</scope>
    <source>
        <strain evidence="4 5">DSM 40084</strain>
    </source>
</reference>
<dbReference type="Proteomes" id="UP000590647">
    <property type="component" value="Unassembled WGS sequence"/>
</dbReference>
<evidence type="ECO:0000259" key="2">
    <source>
        <dbReference type="PROSITE" id="PS50075"/>
    </source>
</evidence>
<dbReference type="GO" id="GO:0016491">
    <property type="term" value="F:oxidoreductase activity"/>
    <property type="evidence" value="ECO:0007669"/>
    <property type="project" value="UniProtKB-KW"/>
</dbReference>
<dbReference type="EMBL" id="GQ844764">
    <property type="protein sequence ID" value="ADB92564.1"/>
    <property type="molecule type" value="Genomic_DNA"/>
</dbReference>
<evidence type="ECO:0000313" key="4">
    <source>
        <dbReference type="EMBL" id="MBB5794805.1"/>
    </source>
</evidence>
<dbReference type="PROSITE" id="PS50075">
    <property type="entry name" value="CARRIER"/>
    <property type="match status" value="1"/>
</dbReference>
<dbReference type="PANTHER" id="PTHR43818:SF11">
    <property type="entry name" value="BCDNA.GH03377"/>
    <property type="match status" value="1"/>
</dbReference>
<evidence type="ECO:0000313" key="3">
    <source>
        <dbReference type="EMBL" id="ADB92564.1"/>
    </source>
</evidence>
<accession>E9JES6</accession>
<organism evidence="3">
    <name type="scientific">Streptomyces caelestis</name>
    <dbReference type="NCBI Taxonomy" id="36816"/>
    <lineage>
        <taxon>Bacteria</taxon>
        <taxon>Bacillati</taxon>
        <taxon>Actinomycetota</taxon>
        <taxon>Actinomycetes</taxon>
        <taxon>Kitasatosporales</taxon>
        <taxon>Streptomycetaceae</taxon>
        <taxon>Streptomyces</taxon>
    </lineage>
</organism>
<dbReference type="InterPro" id="IPR000683">
    <property type="entry name" value="Gfo/Idh/MocA-like_OxRdtase_N"/>
</dbReference>
<keyword evidence="1" id="KW-0560">Oxidoreductase</keyword>
<evidence type="ECO:0000256" key="1">
    <source>
        <dbReference type="ARBA" id="ARBA00023002"/>
    </source>
</evidence>
<dbReference type="InterPro" id="IPR050463">
    <property type="entry name" value="Gfo/Idh/MocA_oxidrdct_glycsds"/>
</dbReference>